<evidence type="ECO:0000256" key="3">
    <source>
        <dbReference type="ARBA" id="ARBA00022722"/>
    </source>
</evidence>
<dbReference type="SUPFAM" id="SSF53098">
    <property type="entry name" value="Ribonuclease H-like"/>
    <property type="match status" value="1"/>
</dbReference>
<dbReference type="RefSeq" id="XP_014663638.1">
    <property type="nucleotide sequence ID" value="XM_014808152.1"/>
</dbReference>
<gene>
    <name evidence="9" type="primary">LOC106806274</name>
</gene>
<keyword evidence="5" id="KW-0378">Hydrolase</keyword>
<dbReference type="GeneID" id="106806274"/>
<organism evidence="8 9">
    <name type="scientific">Priapulus caudatus</name>
    <name type="common">Priapulid worm</name>
    <dbReference type="NCBI Taxonomy" id="37621"/>
    <lineage>
        <taxon>Eukaryota</taxon>
        <taxon>Metazoa</taxon>
        <taxon>Ecdysozoa</taxon>
        <taxon>Scalidophora</taxon>
        <taxon>Priapulida</taxon>
        <taxon>Priapulimorpha</taxon>
        <taxon>Priapulimorphida</taxon>
        <taxon>Priapulidae</taxon>
        <taxon>Priapulus</taxon>
    </lineage>
</organism>
<keyword evidence="6" id="KW-0695">RNA-directed DNA polymerase</keyword>
<dbReference type="Pfam" id="PF17917">
    <property type="entry name" value="RT_RNaseH"/>
    <property type="match status" value="1"/>
</dbReference>
<proteinExistence type="predicted"/>
<dbReference type="SUPFAM" id="SSF56672">
    <property type="entry name" value="DNA/RNA polymerases"/>
    <property type="match status" value="1"/>
</dbReference>
<dbReference type="InterPro" id="IPR043502">
    <property type="entry name" value="DNA/RNA_pol_sf"/>
</dbReference>
<dbReference type="PROSITE" id="PS50994">
    <property type="entry name" value="INTEGRASE"/>
    <property type="match status" value="1"/>
</dbReference>
<dbReference type="Gene3D" id="3.30.420.10">
    <property type="entry name" value="Ribonuclease H-like superfamily/Ribonuclease H"/>
    <property type="match status" value="1"/>
</dbReference>
<evidence type="ECO:0000256" key="5">
    <source>
        <dbReference type="ARBA" id="ARBA00022801"/>
    </source>
</evidence>
<sequence>MLSALCFGPHLTWCQKWDRHRCYPRLLASYLGLGAVLSQKQEQGKVILSYARRSLRPNEKNMENYSSMKLELLALKWAVTEKFRDLLLGTECSVYTDCDPQSYVQTTAKLGATEMMWVAENLSKLQREDRCISQFRTYWDRNVKPSKRQANREHPGTRKLFAHWKQILEEDDAIPLKDQTAKKVARTMVKEWFVHYGVPLKIHSDQGRNFESSLIHELCNIYGILKTKTTPYHPQGNGNCEHFNRALHNLLRTLPPEKKKKWPDMLPELVCAYNSTPHATTRNKIGDVWGSKPYRVAEGNDFNEYVIEPLDGDGPSRTVHRKELLDAKTLVVDIHGGLKQRCRVPRRRRVR</sequence>
<evidence type="ECO:0000256" key="4">
    <source>
        <dbReference type="ARBA" id="ARBA00022759"/>
    </source>
</evidence>
<evidence type="ECO:0000256" key="1">
    <source>
        <dbReference type="ARBA" id="ARBA00022679"/>
    </source>
</evidence>
<name>A0ABM1DUL7_PRICU</name>
<dbReference type="InterPro" id="IPR036397">
    <property type="entry name" value="RNaseH_sf"/>
</dbReference>
<evidence type="ECO:0000313" key="9">
    <source>
        <dbReference type="RefSeq" id="XP_014663638.1"/>
    </source>
</evidence>
<evidence type="ECO:0000313" key="8">
    <source>
        <dbReference type="Proteomes" id="UP000695022"/>
    </source>
</evidence>
<evidence type="ECO:0000256" key="6">
    <source>
        <dbReference type="ARBA" id="ARBA00022918"/>
    </source>
</evidence>
<dbReference type="InterPro" id="IPR001584">
    <property type="entry name" value="Integrase_cat-core"/>
</dbReference>
<protein>
    <submittedName>
        <fullName evidence="9">Uncharacterized protein LOC106806274</fullName>
    </submittedName>
</protein>
<keyword evidence="8" id="KW-1185">Reference proteome</keyword>
<dbReference type="PANTHER" id="PTHR34072:SF49">
    <property type="entry name" value="RIBONUCLEASE H"/>
    <property type="match status" value="1"/>
</dbReference>
<accession>A0ABM1DUL7</accession>
<evidence type="ECO:0000256" key="2">
    <source>
        <dbReference type="ARBA" id="ARBA00022695"/>
    </source>
</evidence>
<dbReference type="Proteomes" id="UP000695022">
    <property type="component" value="Unplaced"/>
</dbReference>
<dbReference type="InterPro" id="IPR012337">
    <property type="entry name" value="RNaseH-like_sf"/>
</dbReference>
<reference evidence="9" key="1">
    <citation type="submission" date="2025-08" db="UniProtKB">
        <authorList>
            <consortium name="RefSeq"/>
        </authorList>
    </citation>
    <scope>IDENTIFICATION</scope>
</reference>
<dbReference type="PANTHER" id="PTHR34072">
    <property type="entry name" value="ENZYMATIC POLYPROTEIN-RELATED"/>
    <property type="match status" value="1"/>
</dbReference>
<keyword evidence="2" id="KW-0548">Nucleotidyltransferase</keyword>
<keyword evidence="1" id="KW-0808">Transferase</keyword>
<feature type="domain" description="Integrase catalytic" evidence="7">
    <location>
        <begin position="141"/>
        <end position="301"/>
    </location>
</feature>
<keyword evidence="3" id="KW-0540">Nuclease</keyword>
<keyword evidence="4" id="KW-0255">Endonuclease</keyword>
<evidence type="ECO:0000259" key="7">
    <source>
        <dbReference type="PROSITE" id="PS50994"/>
    </source>
</evidence>
<dbReference type="InterPro" id="IPR041373">
    <property type="entry name" value="RT_RNaseH"/>
</dbReference>